<dbReference type="PANTHER" id="PTHR43531:SF14">
    <property type="entry name" value="METHYL-ACCEPTING CHEMOTAXIS PROTEIN I-RELATED"/>
    <property type="match status" value="1"/>
</dbReference>
<dbReference type="CDD" id="cd06225">
    <property type="entry name" value="HAMP"/>
    <property type="match status" value="1"/>
</dbReference>
<feature type="region of interest" description="Disordered" evidence="12">
    <location>
        <begin position="760"/>
        <end position="781"/>
    </location>
</feature>
<evidence type="ECO:0000256" key="13">
    <source>
        <dbReference type="SAM" id="Phobius"/>
    </source>
</evidence>
<dbReference type="FunFam" id="1.10.287.950:FF:000001">
    <property type="entry name" value="Methyl-accepting chemotaxis sensory transducer"/>
    <property type="match status" value="1"/>
</dbReference>
<dbReference type="SMART" id="SM00091">
    <property type="entry name" value="PAS"/>
    <property type="match status" value="2"/>
</dbReference>
<dbReference type="Pfam" id="PF13188">
    <property type="entry name" value="PAS_8"/>
    <property type="match status" value="1"/>
</dbReference>
<feature type="domain" description="PAS" evidence="15">
    <location>
        <begin position="264"/>
        <end position="306"/>
    </location>
</feature>
<dbReference type="GO" id="GO:0004888">
    <property type="term" value="F:transmembrane signaling receptor activity"/>
    <property type="evidence" value="ECO:0007669"/>
    <property type="project" value="InterPro"/>
</dbReference>
<feature type="domain" description="Methyl-accepting transducer" evidence="14">
    <location>
        <begin position="483"/>
        <end position="712"/>
    </location>
</feature>
<accession>A0A3P1SN65</accession>
<dbReference type="Pfam" id="PF08447">
    <property type="entry name" value="PAS_3"/>
    <property type="match status" value="1"/>
</dbReference>
<dbReference type="CDD" id="cd11386">
    <property type="entry name" value="MCP_signal"/>
    <property type="match status" value="1"/>
</dbReference>
<dbReference type="EMBL" id="RQXV01000007">
    <property type="protein sequence ID" value="RRC98480.1"/>
    <property type="molecule type" value="Genomic_DNA"/>
</dbReference>
<evidence type="ECO:0000256" key="7">
    <source>
        <dbReference type="ARBA" id="ARBA00022989"/>
    </source>
</evidence>
<dbReference type="InterPro" id="IPR035965">
    <property type="entry name" value="PAS-like_dom_sf"/>
</dbReference>
<evidence type="ECO:0000256" key="11">
    <source>
        <dbReference type="PROSITE-ProRule" id="PRU00284"/>
    </source>
</evidence>
<keyword evidence="7 13" id="KW-1133">Transmembrane helix</keyword>
<dbReference type="SMART" id="SM00304">
    <property type="entry name" value="HAMP"/>
    <property type="match status" value="2"/>
</dbReference>
<dbReference type="InterPro" id="IPR051310">
    <property type="entry name" value="MCP_chemotaxis"/>
</dbReference>
<organism evidence="17 18">
    <name type="scientific">Amphritea balenae</name>
    <dbReference type="NCBI Taxonomy" id="452629"/>
    <lineage>
        <taxon>Bacteria</taxon>
        <taxon>Pseudomonadati</taxon>
        <taxon>Pseudomonadota</taxon>
        <taxon>Gammaproteobacteria</taxon>
        <taxon>Oceanospirillales</taxon>
        <taxon>Oceanospirillaceae</taxon>
        <taxon>Amphritea</taxon>
    </lineage>
</organism>
<dbReference type="RefSeq" id="WP_124926541.1">
    <property type="nucleotide sequence ID" value="NZ_BMOH01000002.1"/>
</dbReference>
<dbReference type="Proteomes" id="UP000267535">
    <property type="component" value="Unassembled WGS sequence"/>
</dbReference>
<evidence type="ECO:0000256" key="12">
    <source>
        <dbReference type="SAM" id="MobiDB-lite"/>
    </source>
</evidence>
<dbReference type="InterPro" id="IPR000014">
    <property type="entry name" value="PAS"/>
</dbReference>
<dbReference type="GO" id="GO:0005886">
    <property type="term" value="C:plasma membrane"/>
    <property type="evidence" value="ECO:0007669"/>
    <property type="project" value="UniProtKB-SubCell"/>
</dbReference>
<evidence type="ECO:0000259" key="14">
    <source>
        <dbReference type="PROSITE" id="PS50111"/>
    </source>
</evidence>
<comment type="subcellular location">
    <subcellularLocation>
        <location evidence="1">Cell inner membrane</location>
        <topology evidence="1">Multi-pass membrane protein</topology>
    </subcellularLocation>
</comment>
<keyword evidence="5" id="KW-0997">Cell inner membrane</keyword>
<dbReference type="FunFam" id="3.30.450.20:FF:000046">
    <property type="entry name" value="Aerotaxis sensor receptor"/>
    <property type="match status" value="1"/>
</dbReference>
<dbReference type="SUPFAM" id="SSF55785">
    <property type="entry name" value="PYP-like sensor domain (PAS domain)"/>
    <property type="match status" value="2"/>
</dbReference>
<feature type="domain" description="PAS" evidence="15">
    <location>
        <begin position="25"/>
        <end position="60"/>
    </location>
</feature>
<keyword evidence="6 13" id="KW-0812">Transmembrane</keyword>
<keyword evidence="2" id="KW-1003">Cell membrane</keyword>
<dbReference type="Gene3D" id="1.10.287.950">
    <property type="entry name" value="Methyl-accepting chemotaxis protein"/>
    <property type="match status" value="1"/>
</dbReference>
<dbReference type="AlphaFoldDB" id="A0A3P1SN65"/>
<evidence type="ECO:0000256" key="4">
    <source>
        <dbReference type="ARBA" id="ARBA00022500"/>
    </source>
</evidence>
<name>A0A3P1SN65_9GAMM</name>
<evidence type="ECO:0000256" key="3">
    <source>
        <dbReference type="ARBA" id="ARBA00022481"/>
    </source>
</evidence>
<sequence length="781" mass="85090">MKINEPITDIEIKLKDDQELVTKTNLKGVITYTNPAFVEVSGFSYAELIGKSHNLVRHPDMPQAAFQDLWDTLKLGRPWSKLVKNRCKNGDFYWVKANVTPVFKNGEIVEYMSVRTKPTQEEIESTERLYAKLKNNQTSIPSPGKIPSANLAGMLTKYALIGVAAAVLINAVIFATGLPDMALMTGPVIAFLIMLGGSQSFIQKHVIQQMNQTRRYMQDISEGEYLRQVPIDEPGETGELKRIAKMLAVKLGFEVNDAKEAARRAQRIKVALDNVSSNVMVADNLGEIIYCNEAVLKMMSTAQDDIREQLPNFDSEKIVGSNFDIFHKHPEHQQKMLQALKSTHNSQIKVGKRSFTLIANPVIDEQGERLGTVVEWADITDQLVAESEVELMIQNASKGQLDQRLDTALYSGFMSNIAIGVNQLLDAIVQPLGEVKRVISALAEGDLTQQMSGDFHGEFAELNHALNSSIRNLDNIVSEIRNAGSSINTGTTEIASGNATLSSRTEAQAASLQETAASMEQMTSTVKQNADNAEQARQLASNAQDLAEKGEEISGRVINSMADISSSSSKIAEIIGVIDEIAFQTNLLALNAAVEAARAGEQGRGFAVVASEVRNLAQRSASAAKEIKELISDSVVKVEEGGLFVNKSGQALNEINGAINNVSRIISEIAAASREQATGIEEVNIAVTQMDESTQQNAALVEEVAAASSSLKDQANQLQNMVSVFNINNTNHQPATQQSNSDLERIRALTSAAAQPTMPVKTAKPALMQDTGNNEEDWEEF</sequence>
<evidence type="ECO:0000256" key="1">
    <source>
        <dbReference type="ARBA" id="ARBA00004429"/>
    </source>
</evidence>
<dbReference type="SUPFAM" id="SSF58104">
    <property type="entry name" value="Methyl-accepting chemotaxis protein (MCP) signaling domain"/>
    <property type="match status" value="1"/>
</dbReference>
<dbReference type="CDD" id="cd00130">
    <property type="entry name" value="PAS"/>
    <property type="match status" value="2"/>
</dbReference>
<dbReference type="NCBIfam" id="TIGR00229">
    <property type="entry name" value="sensory_box"/>
    <property type="match status" value="1"/>
</dbReference>
<dbReference type="Gene3D" id="3.30.450.20">
    <property type="entry name" value="PAS domain"/>
    <property type="match status" value="2"/>
</dbReference>
<dbReference type="InterPro" id="IPR003660">
    <property type="entry name" value="HAMP_dom"/>
</dbReference>
<dbReference type="OrthoDB" id="9765776at2"/>
<dbReference type="PROSITE" id="PS50111">
    <property type="entry name" value="CHEMOTAXIS_TRANSDUC_2"/>
    <property type="match status" value="1"/>
</dbReference>
<evidence type="ECO:0000256" key="9">
    <source>
        <dbReference type="ARBA" id="ARBA00023224"/>
    </source>
</evidence>
<dbReference type="PROSITE" id="PS50885">
    <property type="entry name" value="HAMP"/>
    <property type="match status" value="1"/>
</dbReference>
<comment type="caution">
    <text evidence="17">The sequence shown here is derived from an EMBL/GenBank/DDBJ whole genome shotgun (WGS) entry which is preliminary data.</text>
</comment>
<dbReference type="PRINTS" id="PR00260">
    <property type="entry name" value="CHEMTRNSDUCR"/>
</dbReference>
<dbReference type="SMART" id="SM00086">
    <property type="entry name" value="PAC"/>
    <property type="match status" value="1"/>
</dbReference>
<protein>
    <submittedName>
        <fullName evidence="17">PAS domain S-box protein</fullName>
    </submittedName>
</protein>
<dbReference type="SMART" id="SM00283">
    <property type="entry name" value="MA"/>
    <property type="match status" value="1"/>
</dbReference>
<dbReference type="InterPro" id="IPR004089">
    <property type="entry name" value="MCPsignal_dom"/>
</dbReference>
<evidence type="ECO:0000259" key="15">
    <source>
        <dbReference type="PROSITE" id="PS50112"/>
    </source>
</evidence>
<dbReference type="FunFam" id="3.30.450.20:FF:000075">
    <property type="entry name" value="Methyl-accepting chemotaxis protein"/>
    <property type="match status" value="1"/>
</dbReference>
<keyword evidence="3" id="KW-0488">Methylation</keyword>
<feature type="compositionally biased region" description="Polar residues" evidence="12">
    <location>
        <begin position="487"/>
        <end position="532"/>
    </location>
</feature>
<feature type="domain" description="HAMP" evidence="16">
    <location>
        <begin position="426"/>
        <end position="478"/>
    </location>
</feature>
<keyword evidence="4" id="KW-0145">Chemotaxis</keyword>
<keyword evidence="9 11" id="KW-0807">Transducer</keyword>
<evidence type="ECO:0000256" key="6">
    <source>
        <dbReference type="ARBA" id="ARBA00022692"/>
    </source>
</evidence>
<evidence type="ECO:0000256" key="10">
    <source>
        <dbReference type="ARBA" id="ARBA00029447"/>
    </source>
</evidence>
<dbReference type="GO" id="GO:0052131">
    <property type="term" value="P:positive aerotaxis"/>
    <property type="evidence" value="ECO:0007669"/>
    <property type="project" value="UniProtKB-ARBA"/>
</dbReference>
<feature type="region of interest" description="Disordered" evidence="12">
    <location>
        <begin position="487"/>
        <end position="538"/>
    </location>
</feature>
<evidence type="ECO:0000256" key="8">
    <source>
        <dbReference type="ARBA" id="ARBA00023136"/>
    </source>
</evidence>
<feature type="transmembrane region" description="Helical" evidence="13">
    <location>
        <begin position="155"/>
        <end position="175"/>
    </location>
</feature>
<comment type="similarity">
    <text evidence="10">Belongs to the methyl-accepting chemotaxis (MCP) protein family.</text>
</comment>
<dbReference type="PANTHER" id="PTHR43531">
    <property type="entry name" value="PROTEIN ICFG"/>
    <property type="match status" value="1"/>
</dbReference>
<dbReference type="InterPro" id="IPR004090">
    <property type="entry name" value="Chemotax_Me-accpt_rcpt"/>
</dbReference>
<dbReference type="PROSITE" id="PS50112">
    <property type="entry name" value="PAS"/>
    <property type="match status" value="2"/>
</dbReference>
<keyword evidence="18" id="KW-1185">Reference proteome</keyword>
<dbReference type="Pfam" id="PF18947">
    <property type="entry name" value="HAMP_2"/>
    <property type="match status" value="1"/>
</dbReference>
<dbReference type="InterPro" id="IPR001610">
    <property type="entry name" value="PAC"/>
</dbReference>
<evidence type="ECO:0000313" key="17">
    <source>
        <dbReference type="EMBL" id="RRC98480.1"/>
    </source>
</evidence>
<evidence type="ECO:0000256" key="2">
    <source>
        <dbReference type="ARBA" id="ARBA00022475"/>
    </source>
</evidence>
<keyword evidence="8 13" id="KW-0472">Membrane</keyword>
<evidence type="ECO:0000256" key="5">
    <source>
        <dbReference type="ARBA" id="ARBA00022519"/>
    </source>
</evidence>
<gene>
    <name evidence="17" type="ORF">EHS89_12725</name>
</gene>
<proteinExistence type="inferred from homology"/>
<evidence type="ECO:0000259" key="16">
    <source>
        <dbReference type="PROSITE" id="PS50885"/>
    </source>
</evidence>
<dbReference type="Pfam" id="PF00015">
    <property type="entry name" value="MCPsignal"/>
    <property type="match status" value="1"/>
</dbReference>
<evidence type="ECO:0000313" key="18">
    <source>
        <dbReference type="Proteomes" id="UP000267535"/>
    </source>
</evidence>
<dbReference type="InterPro" id="IPR013655">
    <property type="entry name" value="PAS_fold_3"/>
</dbReference>
<dbReference type="GO" id="GO:0007165">
    <property type="term" value="P:signal transduction"/>
    <property type="evidence" value="ECO:0007669"/>
    <property type="project" value="UniProtKB-KW"/>
</dbReference>
<reference evidence="17 18" key="1">
    <citation type="submission" date="2018-11" db="EMBL/GenBank/DDBJ databases">
        <title>The draft genome sequence of Amphritea balenae JAMM 1525T.</title>
        <authorList>
            <person name="Fang Z."/>
            <person name="Zhang Y."/>
            <person name="Han X."/>
        </authorList>
    </citation>
    <scope>NUCLEOTIDE SEQUENCE [LARGE SCALE GENOMIC DNA]</scope>
    <source>
        <strain evidence="17 18">JAMM 1525</strain>
    </source>
</reference>